<dbReference type="EMBL" id="CCBN010000016">
    <property type="protein sequence ID" value="CDO56610.1"/>
    <property type="molecule type" value="Genomic_DNA"/>
</dbReference>
<dbReference type="GO" id="GO:0009141">
    <property type="term" value="P:nucleoside triphosphate metabolic process"/>
    <property type="evidence" value="ECO:0007669"/>
    <property type="project" value="TreeGrafter"/>
</dbReference>
<feature type="compositionally biased region" description="Low complexity" evidence="1">
    <location>
        <begin position="658"/>
        <end position="673"/>
    </location>
</feature>
<keyword evidence="4" id="KW-1185">Reference proteome</keyword>
<organism evidence="3 4">
    <name type="scientific">Geotrichum candidum</name>
    <name type="common">Oospora lactis</name>
    <name type="synonym">Dipodascus geotrichum</name>
    <dbReference type="NCBI Taxonomy" id="1173061"/>
    <lineage>
        <taxon>Eukaryota</taxon>
        <taxon>Fungi</taxon>
        <taxon>Dikarya</taxon>
        <taxon>Ascomycota</taxon>
        <taxon>Saccharomycotina</taxon>
        <taxon>Dipodascomycetes</taxon>
        <taxon>Dipodascales</taxon>
        <taxon>Dipodascaceae</taxon>
        <taxon>Geotrichum</taxon>
    </lineage>
</organism>
<feature type="transmembrane region" description="Helical" evidence="2">
    <location>
        <begin position="146"/>
        <end position="163"/>
    </location>
</feature>
<gene>
    <name evidence="3" type="ORF">BN980_GECA16s00318g</name>
</gene>
<accession>A0A0J9XGR9</accession>
<dbReference type="STRING" id="1173061.A0A0J9XGR9"/>
<dbReference type="OrthoDB" id="415411at2759"/>
<dbReference type="InterPro" id="IPR017850">
    <property type="entry name" value="Alkaline_phosphatase_core_sf"/>
</dbReference>
<keyword evidence="2" id="KW-0472">Membrane</keyword>
<keyword evidence="2" id="KW-0812">Transmembrane</keyword>
<dbReference type="Proteomes" id="UP000242525">
    <property type="component" value="Unassembled WGS sequence"/>
</dbReference>
<dbReference type="Gene3D" id="3.40.720.10">
    <property type="entry name" value="Alkaline Phosphatase, subunit A"/>
    <property type="match status" value="1"/>
</dbReference>
<feature type="region of interest" description="Disordered" evidence="1">
    <location>
        <begin position="643"/>
        <end position="676"/>
    </location>
</feature>
<evidence type="ECO:0000256" key="2">
    <source>
        <dbReference type="SAM" id="Phobius"/>
    </source>
</evidence>
<feature type="region of interest" description="Disordered" evidence="1">
    <location>
        <begin position="1"/>
        <end position="30"/>
    </location>
</feature>
<comment type="caution">
    <text evidence="3">The sequence shown here is derived from an EMBL/GenBank/DDBJ whole genome shotgun (WGS) entry which is preliminary data.</text>
</comment>
<keyword evidence="2" id="KW-1133">Transmembrane helix</keyword>
<evidence type="ECO:0000256" key="1">
    <source>
        <dbReference type="SAM" id="MobiDB-lite"/>
    </source>
</evidence>
<evidence type="ECO:0000313" key="3">
    <source>
        <dbReference type="EMBL" id="CDO56610.1"/>
    </source>
</evidence>
<dbReference type="InterPro" id="IPR002591">
    <property type="entry name" value="Phosphodiest/P_Trfase"/>
</dbReference>
<dbReference type="FunFam" id="3.30.1360.180:FF:000003">
    <property type="entry name" value="Type I phosphodiesterase/nucleotide pyrophosphatase family protein"/>
    <property type="match status" value="1"/>
</dbReference>
<proteinExistence type="predicted"/>
<reference evidence="3" key="1">
    <citation type="submission" date="2014-03" db="EMBL/GenBank/DDBJ databases">
        <authorList>
            <person name="Casaregola S."/>
        </authorList>
    </citation>
    <scope>NUCLEOTIDE SEQUENCE [LARGE SCALE GENOMIC DNA]</scope>
    <source>
        <strain evidence="3">CLIB 918</strain>
    </source>
</reference>
<dbReference type="GO" id="GO:0017111">
    <property type="term" value="F:ribonucleoside triphosphate phosphatase activity"/>
    <property type="evidence" value="ECO:0007669"/>
    <property type="project" value="TreeGrafter"/>
</dbReference>
<feature type="region of interest" description="Disordered" evidence="1">
    <location>
        <begin position="83"/>
        <end position="127"/>
    </location>
</feature>
<dbReference type="AlphaFoldDB" id="A0A0J9XGR9"/>
<feature type="compositionally biased region" description="Polar residues" evidence="1">
    <location>
        <begin position="96"/>
        <end position="115"/>
    </location>
</feature>
<dbReference type="PANTHER" id="PTHR10151:SF120">
    <property type="entry name" value="BIS(5'-ADENOSYL)-TRIPHOSPHATASE"/>
    <property type="match status" value="1"/>
</dbReference>
<dbReference type="CDD" id="cd16018">
    <property type="entry name" value="Enpp"/>
    <property type="match status" value="1"/>
</dbReference>
<name>A0A0J9XGR9_GEOCN</name>
<evidence type="ECO:0000313" key="4">
    <source>
        <dbReference type="Proteomes" id="UP000242525"/>
    </source>
</evidence>
<dbReference type="Gene3D" id="3.30.1360.180">
    <property type="match status" value="1"/>
</dbReference>
<dbReference type="PANTHER" id="PTHR10151">
    <property type="entry name" value="ECTONUCLEOTIDE PYROPHOSPHATASE/PHOSPHODIESTERASE"/>
    <property type="match status" value="1"/>
</dbReference>
<dbReference type="Pfam" id="PF01663">
    <property type="entry name" value="Phosphodiest"/>
    <property type="match status" value="1"/>
</dbReference>
<dbReference type="SUPFAM" id="SSF53649">
    <property type="entry name" value="Alkaline phosphatase-like"/>
    <property type="match status" value="1"/>
</dbReference>
<protein>
    <submittedName>
        <fullName evidence="3">Similar to Saccharomyces cerevisiae YCR026C NPP1 Nucleotide pyrophosphatase/phosphodiesterase family member</fullName>
    </submittedName>
</protein>
<sequence>MSKRYSIDQPTPDSDIEEDIVLGNFNPNPLDRDLLRADEAVLEDLNKKDTSAKKKGFFSRSSKTTRQDYSRLVAERPAKKSVGFADVRSSKPAGNKSKNGYSQLSSGDNRLQANSEDSDSDYPSDIEIDIRSQPRRNHLRNRHKKLHGLLLGILLLFGLWFAYTNFLFSGRPKSGSAPKAFLSNGTHDFKPTTVVVSLDGFHPHYINDEVTPYLHELLTQNSGAPYMTPSFPSSTFPNHWTMVTGLYPSNHGIVGNTFFDTVLKTTFFNKKPAQSLRKEFWGGEPIWQTASLQGVISGIHMWPGSEVDWETKSPMFVDKFNKTELLSTKVDRVFTWLDEDSVDHRPELIMAYVPTVDTVGHLHGINGKELVQALRDVDNLVGGLMTGFESRNLTDIVNLVVVSDHGMAPTSNKRLIYLDDLVDMGNIETIEGWPLIGITPKAGLHIDSFYENLKDAQKQFGEGKWDVYLRETLPEEWKFGGKHYNKYASRIAPLWLIPHVGWSFTTKKEMENYNGNYKLQGIHGYNNTEVLMRALFVAKGPYFSNDLYEPFENVGLYNILCDTLGLEPSRNDGLPAKSVLKLLANNWTDNNEYPGVPFDTEILDINSTYETLFGAEKGTEVSIESPIPTDSAIPVVAGEVNIDEETHQDVPSTKSVEGTETSSTDNETESNNSRIGHKMKEIVDYVKDKASEAKDWAVDTYNTWHSEKPSKSD</sequence>
<feature type="compositionally biased region" description="Acidic residues" evidence="1">
    <location>
        <begin position="116"/>
        <end position="127"/>
    </location>
</feature>
<dbReference type="GO" id="GO:0047429">
    <property type="term" value="F:nucleoside triphosphate diphosphatase activity"/>
    <property type="evidence" value="ECO:0007669"/>
    <property type="project" value="TreeGrafter"/>
</dbReference>